<evidence type="ECO:0000313" key="1">
    <source>
        <dbReference type="Ensembl" id="ENSPMGP00000013393.1"/>
    </source>
</evidence>
<reference evidence="1" key="1">
    <citation type="submission" date="2025-08" db="UniProtKB">
        <authorList>
            <consortium name="Ensembl"/>
        </authorList>
    </citation>
    <scope>IDENTIFICATION</scope>
</reference>
<reference evidence="1" key="2">
    <citation type="submission" date="2025-09" db="UniProtKB">
        <authorList>
            <consortium name="Ensembl"/>
        </authorList>
    </citation>
    <scope>IDENTIFICATION</scope>
</reference>
<accession>A0A3B4A8L3</accession>
<evidence type="ECO:0000313" key="2">
    <source>
        <dbReference type="Proteomes" id="UP000261520"/>
    </source>
</evidence>
<protein>
    <recommendedName>
        <fullName evidence="3">Pyrin domain-containing protein</fullName>
    </recommendedName>
</protein>
<dbReference type="GO" id="GO:0005737">
    <property type="term" value="C:cytoplasm"/>
    <property type="evidence" value="ECO:0007669"/>
    <property type="project" value="TreeGrafter"/>
</dbReference>
<proteinExistence type="predicted"/>
<keyword evidence="2" id="KW-1185">Reference proteome</keyword>
<dbReference type="Ensembl" id="ENSPMGT00000014290.1">
    <property type="protein sequence ID" value="ENSPMGP00000013393.1"/>
    <property type="gene ID" value="ENSPMGG00000011026.1"/>
</dbReference>
<dbReference type="PANTHER" id="PTHR16155">
    <property type="entry name" value="DED DOMAIN-CONTAINING PROTEIN"/>
    <property type="match status" value="1"/>
</dbReference>
<evidence type="ECO:0008006" key="3">
    <source>
        <dbReference type="Google" id="ProtNLM"/>
    </source>
</evidence>
<dbReference type="Proteomes" id="UP000261520">
    <property type="component" value="Unplaced"/>
</dbReference>
<dbReference type="PANTHER" id="PTHR16155:SF18">
    <property type="entry name" value="STERILE ALPHA MOTIF DOMAIN-CONTAINING PROTEIN 9-LIKE"/>
    <property type="match status" value="1"/>
</dbReference>
<name>A0A3B4A8L3_9GOBI</name>
<dbReference type="AlphaFoldDB" id="A0A3B4A8L3"/>
<sequence>MHVMWDLRKELRCAVLKDNKVSKEEVVHQIIKLMKLEHEKPCTVLLLVDDSKDTTYELVNFIQKTVSNMNIDYTHPFKVIILTCVRSHSPKNQYKDHNTPCQYLTTSLTAEEQQDFEKKLKELEKTHSKPDNFYSFMLMKSNFDPRYTRDLASNTLESFDMSTKKAKLFAFLALLNTYVADSEISLSLCEDFLGIKMIRWKEDGMLNRMAPYSNLLIIDKVEDWGGYKGVRILHNHIAAACLTEFERRHELTVSDITMEILHCDLFYSAGVVKNRLMKIIEQMLIERQLKKGGERKSFSPLVEKIHNEKGRQTIQEIFVQVSCRFEVSPSIPQALARYLYIKEQDFTEALKWAQKAKNITENQFTFDTIAQVHKSNLKYNMEREKQKKSHSPEGLHQNLKIAVNAIAAFERAQELAPNDDEEEPEDDQDYPRKSYTVYGYVGVVEITFLVFEVLGRVPFFDENQHPMNKLYLKSFLESKIPITNVHKDNNEINEKYVEVIREHEHFLINLKNKVKDTFDILSSFFTYLKPINSEFDSKNRWTISEHFKKYVKMFCTEPEQVKKEHQSNPQLALKMMMEQKRLFLEEKNADTFSGILQHLDRSAEEMEEITQAYAYLYKHKQFSSQTQATKVTTNYILSNIFLNLSKSKSKHVLGYTALSDMLRKTLQDVGLRSNFPDPYYTALLLFWPNPSDETTDIQKYVTAIRHASRKHLSHFKGRSTVAHLFLAKGSSLTRLVSKLQLDKNFKGMSRNSLAQLWRSGDIFREKIIKDKLLRVNGTIEEEEIYAKYGSQKVQVRPALISGTRSGFSTEKVSFFLGFAINGPLAYDIKSEN</sequence>
<dbReference type="STRING" id="409849.ENSPMGP00000013393"/>
<organism evidence="1 2">
    <name type="scientific">Periophthalmus magnuspinnatus</name>
    <dbReference type="NCBI Taxonomy" id="409849"/>
    <lineage>
        <taxon>Eukaryota</taxon>
        <taxon>Metazoa</taxon>
        <taxon>Chordata</taxon>
        <taxon>Craniata</taxon>
        <taxon>Vertebrata</taxon>
        <taxon>Euteleostomi</taxon>
        <taxon>Actinopterygii</taxon>
        <taxon>Neopterygii</taxon>
        <taxon>Teleostei</taxon>
        <taxon>Neoteleostei</taxon>
        <taxon>Acanthomorphata</taxon>
        <taxon>Gobiaria</taxon>
        <taxon>Gobiiformes</taxon>
        <taxon>Gobioidei</taxon>
        <taxon>Gobiidae</taxon>
        <taxon>Oxudercinae</taxon>
        <taxon>Periophthalmus</taxon>
    </lineage>
</organism>